<feature type="region of interest" description="Disordered" evidence="5">
    <location>
        <begin position="527"/>
        <end position="585"/>
    </location>
</feature>
<dbReference type="PANTHER" id="PTHR13326">
    <property type="entry name" value="TRNA PSEUDOURIDINE SYNTHASE D"/>
    <property type="match status" value="1"/>
</dbReference>
<dbReference type="InterPro" id="IPR011760">
    <property type="entry name" value="PsdUridine_synth_TruD_insert"/>
</dbReference>
<dbReference type="InterPro" id="IPR020103">
    <property type="entry name" value="PsdUridine_synth_cat_dom_sf"/>
</dbReference>
<evidence type="ECO:0000313" key="7">
    <source>
        <dbReference type="Proteomes" id="UP000887575"/>
    </source>
</evidence>
<keyword evidence="3" id="KW-0413">Isomerase</keyword>
<keyword evidence="2" id="KW-0819">tRNA processing</keyword>
<evidence type="ECO:0000313" key="8">
    <source>
        <dbReference type="WBParaSite" id="MBELARI_LOCUS5778"/>
    </source>
</evidence>
<dbReference type="GO" id="GO:0003723">
    <property type="term" value="F:RNA binding"/>
    <property type="evidence" value="ECO:0007669"/>
    <property type="project" value="InterPro"/>
</dbReference>
<feature type="compositionally biased region" description="Acidic residues" evidence="5">
    <location>
        <begin position="534"/>
        <end position="553"/>
    </location>
</feature>
<sequence>MEINCGMGEYLGDRTLAIPVVLKLMYSDFVVNEILEDKTATRILKKEEIQEQGIRPKDEVVSVPFPDHISEAIRNLLTMVFEKKIEYCDIPIKDLEKNQRKVIHEFVRNRYRGQLSSETRPDTIRVSRGQATFASYRRDVPKYCHFTLVKENKDSGYALNIIAKFLGIKDNGLFKMCGIKDRRAVTTQRISVTRVSKERLMDLNRTLRGMSIYDCEYSDTPLKLGAHWGNRFDIILRSVKPEFRGELEKRGNEMGTRGFINYFGTQRFGTFSGSTASIGREILRRQWEAAVQIILEDKDAKGTVAEATREWNKTKDAKQALSLLKGANKFASIEGQVLNALVRGSTWQQAILALPTNTCSLYVHAYQSLLWNKAVTRRVGEHGEKVIDGDVDGNGSPIKETDSHFNVHIPLPGTTTPSPHYVESWYNDILLGDGLEAGCFKSLQDRFSIGDSVYRPIFLLPENVTVDFINYENEKEILMPELKTSTVKEVENGDRLAMRIAFNLPSGSYATVALRQLTGFDMSKQSMKELSENNPEEEDVNNEDGDGQADECEKEVNVPEPDDSDEPLTKKPKSVPEECQEGNGV</sequence>
<dbReference type="GO" id="GO:0008033">
    <property type="term" value="P:tRNA processing"/>
    <property type="evidence" value="ECO:0007669"/>
    <property type="project" value="UniProtKB-KW"/>
</dbReference>
<protein>
    <submittedName>
        <fullName evidence="8">TRUD domain-containing protein</fullName>
    </submittedName>
</protein>
<comment type="similarity">
    <text evidence="1">Belongs to the pseudouridine synthase TruD family.</text>
</comment>
<dbReference type="GO" id="GO:0009982">
    <property type="term" value="F:pseudouridine synthase activity"/>
    <property type="evidence" value="ECO:0007669"/>
    <property type="project" value="InterPro"/>
</dbReference>
<evidence type="ECO:0000256" key="5">
    <source>
        <dbReference type="SAM" id="MobiDB-lite"/>
    </source>
</evidence>
<evidence type="ECO:0000256" key="3">
    <source>
        <dbReference type="ARBA" id="ARBA00023235"/>
    </source>
</evidence>
<dbReference type="GO" id="GO:0001522">
    <property type="term" value="P:pseudouridine synthesis"/>
    <property type="evidence" value="ECO:0007669"/>
    <property type="project" value="InterPro"/>
</dbReference>
<feature type="domain" description="TRUD" evidence="6">
    <location>
        <begin position="258"/>
        <end position="460"/>
    </location>
</feature>
<reference evidence="8" key="1">
    <citation type="submission" date="2024-02" db="UniProtKB">
        <authorList>
            <consortium name="WormBaseParasite"/>
        </authorList>
    </citation>
    <scope>IDENTIFICATION</scope>
</reference>
<dbReference type="InterPro" id="IPR020119">
    <property type="entry name" value="PsdUridine_synth_TruD_CS"/>
</dbReference>
<dbReference type="AlphaFoldDB" id="A0AAF3FFF6"/>
<dbReference type="CDD" id="cd02576">
    <property type="entry name" value="PseudoU_synth_ScPUS7"/>
    <property type="match status" value="1"/>
</dbReference>
<evidence type="ECO:0000259" key="6">
    <source>
        <dbReference type="PROSITE" id="PS50984"/>
    </source>
</evidence>
<dbReference type="InterPro" id="IPR042214">
    <property type="entry name" value="TruD_catalytic"/>
</dbReference>
<dbReference type="Pfam" id="PF01142">
    <property type="entry name" value="TruD"/>
    <property type="match status" value="1"/>
</dbReference>
<dbReference type="GO" id="GO:0005634">
    <property type="term" value="C:nucleus"/>
    <property type="evidence" value="ECO:0007669"/>
    <property type="project" value="TreeGrafter"/>
</dbReference>
<name>A0AAF3FFF6_9BILA</name>
<dbReference type="Gene3D" id="3.30.2350.20">
    <property type="entry name" value="TruD, catalytic domain"/>
    <property type="match status" value="2"/>
</dbReference>
<dbReference type="NCBIfam" id="TIGR00094">
    <property type="entry name" value="tRNA_TruD_broad"/>
    <property type="match status" value="1"/>
</dbReference>
<dbReference type="PANTHER" id="PTHR13326:SF31">
    <property type="entry name" value="PSEUDOURIDYLATE SYNTHASE 7 HOMOLOG"/>
    <property type="match status" value="1"/>
</dbReference>
<dbReference type="PROSITE" id="PS01268">
    <property type="entry name" value="UPF0024"/>
    <property type="match status" value="1"/>
</dbReference>
<proteinExistence type="inferred from homology"/>
<dbReference type="InterPro" id="IPR001656">
    <property type="entry name" value="PsdUridine_synth_TruD"/>
</dbReference>
<organism evidence="7 8">
    <name type="scientific">Mesorhabditis belari</name>
    <dbReference type="NCBI Taxonomy" id="2138241"/>
    <lineage>
        <taxon>Eukaryota</taxon>
        <taxon>Metazoa</taxon>
        <taxon>Ecdysozoa</taxon>
        <taxon>Nematoda</taxon>
        <taxon>Chromadorea</taxon>
        <taxon>Rhabditida</taxon>
        <taxon>Rhabditina</taxon>
        <taxon>Rhabditomorpha</taxon>
        <taxon>Rhabditoidea</taxon>
        <taxon>Rhabditidae</taxon>
        <taxon>Mesorhabditinae</taxon>
        <taxon>Mesorhabditis</taxon>
    </lineage>
</organism>
<evidence type="ECO:0000256" key="4">
    <source>
        <dbReference type="ARBA" id="ARBA00036943"/>
    </source>
</evidence>
<evidence type="ECO:0000256" key="2">
    <source>
        <dbReference type="ARBA" id="ARBA00022694"/>
    </source>
</evidence>
<dbReference type="PROSITE" id="PS50984">
    <property type="entry name" value="TRUD"/>
    <property type="match status" value="1"/>
</dbReference>
<dbReference type="Proteomes" id="UP000887575">
    <property type="component" value="Unassembled WGS sequence"/>
</dbReference>
<dbReference type="SUPFAM" id="SSF55120">
    <property type="entry name" value="Pseudouridine synthase"/>
    <property type="match status" value="1"/>
</dbReference>
<dbReference type="WBParaSite" id="MBELARI_LOCUS5778">
    <property type="protein sequence ID" value="MBELARI_LOCUS5778"/>
    <property type="gene ID" value="MBELARI_LOCUS5778"/>
</dbReference>
<evidence type="ECO:0000256" key="1">
    <source>
        <dbReference type="ARBA" id="ARBA00007953"/>
    </source>
</evidence>
<comment type="catalytic activity">
    <reaction evidence="4">
        <text>a uridine in tRNA = a pseudouridine in tRNA</text>
        <dbReference type="Rhea" id="RHEA:54572"/>
        <dbReference type="Rhea" id="RHEA-COMP:13339"/>
        <dbReference type="Rhea" id="RHEA-COMP:13934"/>
        <dbReference type="ChEBI" id="CHEBI:65314"/>
        <dbReference type="ChEBI" id="CHEBI:65315"/>
    </reaction>
</comment>
<dbReference type="PIRSF" id="PIRSF037016">
    <property type="entry name" value="Pseudouridin_synth_euk_prd"/>
    <property type="match status" value="1"/>
</dbReference>
<keyword evidence="7" id="KW-1185">Reference proteome</keyword>
<accession>A0AAF3FFF6</accession>